<evidence type="ECO:0000256" key="14">
    <source>
        <dbReference type="ARBA" id="ARBA00048988"/>
    </source>
</evidence>
<dbReference type="Gene3D" id="3.40.50.300">
    <property type="entry name" value="P-loop containing nucleotide triphosphate hydrolases"/>
    <property type="match status" value="2"/>
</dbReference>
<dbReference type="InterPro" id="IPR011604">
    <property type="entry name" value="PDDEXK-like_dom_sf"/>
</dbReference>
<evidence type="ECO:0000256" key="4">
    <source>
        <dbReference type="ARBA" id="ARBA00022763"/>
    </source>
</evidence>
<comment type="caution">
    <text evidence="19">The sequence shown here is derived from an EMBL/GenBank/DDBJ whole genome shotgun (WGS) entry which is preliminary data.</text>
</comment>
<dbReference type="InterPro" id="IPR027417">
    <property type="entry name" value="P-loop_NTPase"/>
</dbReference>
<dbReference type="InterPro" id="IPR013986">
    <property type="entry name" value="DExx_box_DNA_helicase_dom_sf"/>
</dbReference>
<dbReference type="Gene3D" id="1.10.10.160">
    <property type="match status" value="1"/>
</dbReference>
<organism evidence="19 20">
    <name type="scientific">Gulosibacter molinativorax</name>
    <dbReference type="NCBI Taxonomy" id="256821"/>
    <lineage>
        <taxon>Bacteria</taxon>
        <taxon>Bacillati</taxon>
        <taxon>Actinomycetota</taxon>
        <taxon>Actinomycetes</taxon>
        <taxon>Micrococcales</taxon>
        <taxon>Microbacteriaceae</taxon>
        <taxon>Gulosibacter</taxon>
    </lineage>
</organism>
<keyword evidence="11" id="KW-0413">Isomerase</keyword>
<dbReference type="Pfam" id="PF12705">
    <property type="entry name" value="PDDEXK_1"/>
    <property type="match status" value="1"/>
</dbReference>
<dbReference type="GO" id="GO:0004386">
    <property type="term" value="F:helicase activity"/>
    <property type="evidence" value="ECO:0007669"/>
    <property type="project" value="UniProtKB-KW"/>
</dbReference>
<keyword evidence="8 15" id="KW-0067">ATP-binding</keyword>
<dbReference type="InterPro" id="IPR014016">
    <property type="entry name" value="UvrD-like_ATP-bd"/>
</dbReference>
<dbReference type="RefSeq" id="WP_026936144.1">
    <property type="nucleotide sequence ID" value="NZ_CP028426.1"/>
</dbReference>
<keyword evidence="5 15" id="KW-0378">Hydrolase</keyword>
<sequence>MSEQSRTGRDFDLDESQQGIVEAAPGKSLAVIGAPGSGRTSTLIELVAQRIADGYRPEQILAIAANRKLAADLRDRLEKRVRVAASGGTLGRTAASIAIEIIAAEHARLGQPAPKLLTGSQQDDILADLIAGLLDPEAPGAAFRAQSQWPDWFRPETLELRGFRDEMRALLTGMVEDGISPVELAALALSPESEPAAGTRHRMLWGGAAQLAQQYFDVLDQAYEGAFDSAQALSEAAQILLERDAAGLERRVFDEVRLVVVDDSQELTEPAARLIRAFERQGAQIVTFGEPDIATGAFHGGRANLAVNWRGEGEAAPERVVLEAVHRHGPTLRGVVQRASAGLGSALAGTQRQSPSAATDASESATDDTPIAAQAITPSEVEELAVLTGYLRRLHLLEGVAWDDMAVITRSGARLPSLARAFDRARIPTSTSTPLPAAEDATVRAIIALGEAAVAGSITPEVLQSVLRSPLFGLDPLELRRMRRAHYLADLEGEGRSGAQVMTDTVNARLRGEADVIGEATLTQLAESHGWLGARAIRGVAEVLTRMMGRLRDGDPIDTALYEAWRDDARAKKWQEIALGNDSGAVAMNRRLDALTVLFDRAKRFVEREPHASLAAFLAEWQRDSVVDDSLAGPSGRRAVALTTPAGAVGRQWRVVVVAGVNEGVWPNLKVRDSLLGAGRLDEARGEAPLSIIDRRAEVLNDETRMLTASLSKASERILVTATSGEDTQPSRYLHTLRLEDLPSQFALGGTEQFGYAQLTLEGLVAVLRRDIAVDSASHEASEHALARLSEAGVTGAHPDSWFGVRGRSTVAPLEQSEDGVLRLQLYPSGIDSFFECGVNWFLDQYSGSAPSDAMTIGNILHLAAEREAAFADRVEMMDFAEAKLREMNFDADWVEEIQAKTVRDAAESLWTYLRRDGSEVIANEYAFRFLLERELDSGVRAEVTVSGRIDRMEATEAGLRIIDIKTGATKPSKEKLFENRQLRAYQLAHREGVLPEEAGAIKVETAALLFPRIPAKKELWSLAEQNAFDADELDLVEDNFLDAALGEAGFPMAGLDPDLDAPPTYLSDHDKHCLSNNRNCHIHAIAEVTE</sequence>
<keyword evidence="3 15" id="KW-0547">Nucleotide-binding</keyword>
<evidence type="ECO:0000256" key="6">
    <source>
        <dbReference type="ARBA" id="ARBA00022806"/>
    </source>
</evidence>
<reference evidence="19" key="2">
    <citation type="journal article" date="2022" name="Sci. Rep.">
        <title>In silico prediction of the enzymes involved in the degradation of the herbicide molinate by Gulosibacter molinativorax ON4T.</title>
        <authorList>
            <person name="Lopes A.R."/>
            <person name="Bunin E."/>
            <person name="Viana A.T."/>
            <person name="Froufe H."/>
            <person name="Munoz-Merida A."/>
            <person name="Pinho D."/>
            <person name="Figueiredo J."/>
            <person name="Barroso C."/>
            <person name="Vaz-Moreira I."/>
            <person name="Bellanger X."/>
            <person name="Egas C."/>
            <person name="Nunes O.C."/>
        </authorList>
    </citation>
    <scope>NUCLEOTIDE SEQUENCE</scope>
    <source>
        <strain evidence="19">ON4</strain>
    </source>
</reference>
<evidence type="ECO:0000259" key="17">
    <source>
        <dbReference type="PROSITE" id="PS51198"/>
    </source>
</evidence>
<dbReference type="EC" id="5.6.2.4" evidence="13"/>
<evidence type="ECO:0000256" key="13">
    <source>
        <dbReference type="ARBA" id="ARBA00034808"/>
    </source>
</evidence>
<dbReference type="PANTHER" id="PTHR11070:SF59">
    <property type="entry name" value="DNA 3'-5' HELICASE"/>
    <property type="match status" value="1"/>
</dbReference>
<dbReference type="Gene3D" id="1.10.486.10">
    <property type="entry name" value="PCRA, domain 4"/>
    <property type="match status" value="1"/>
</dbReference>
<feature type="binding site" evidence="15">
    <location>
        <begin position="33"/>
        <end position="40"/>
    </location>
    <ligand>
        <name>ATP</name>
        <dbReference type="ChEBI" id="CHEBI:30616"/>
    </ligand>
</feature>
<reference evidence="19" key="1">
    <citation type="submission" date="2018-03" db="EMBL/GenBank/DDBJ databases">
        <authorList>
            <person name="Nunes O.C."/>
            <person name="Lopes A.R."/>
            <person name="Froufe H."/>
            <person name="Munoz-Merida A."/>
            <person name="Barroso C."/>
            <person name="Egas C."/>
        </authorList>
    </citation>
    <scope>NUCLEOTIDE SEQUENCE</scope>
    <source>
        <strain evidence="19">ON4</strain>
    </source>
</reference>
<dbReference type="PROSITE" id="PS51198">
    <property type="entry name" value="UVRD_HELICASE_ATP_BIND"/>
    <property type="match status" value="1"/>
</dbReference>
<evidence type="ECO:0000313" key="19">
    <source>
        <dbReference type="EMBL" id="MDJ1370581.1"/>
    </source>
</evidence>
<evidence type="ECO:0000256" key="5">
    <source>
        <dbReference type="ARBA" id="ARBA00022801"/>
    </source>
</evidence>
<dbReference type="Proteomes" id="UP001170379">
    <property type="component" value="Unassembled WGS sequence"/>
</dbReference>
<keyword evidence="9" id="KW-0238">DNA-binding</keyword>
<gene>
    <name evidence="19" type="ORF">C7K25_04235</name>
</gene>
<dbReference type="Gene3D" id="3.90.320.10">
    <property type="match status" value="1"/>
</dbReference>
<protein>
    <recommendedName>
        <fullName evidence="13">DNA 3'-5' helicase</fullName>
        <ecNumber evidence="13">5.6.2.4</ecNumber>
    </recommendedName>
</protein>
<dbReference type="Pfam" id="PF00580">
    <property type="entry name" value="UvrD-helicase"/>
    <property type="match status" value="1"/>
</dbReference>
<evidence type="ECO:0000256" key="12">
    <source>
        <dbReference type="ARBA" id="ARBA00034617"/>
    </source>
</evidence>
<evidence type="ECO:0000256" key="8">
    <source>
        <dbReference type="ARBA" id="ARBA00022840"/>
    </source>
</evidence>
<evidence type="ECO:0000256" key="11">
    <source>
        <dbReference type="ARBA" id="ARBA00023235"/>
    </source>
</evidence>
<dbReference type="InterPro" id="IPR000212">
    <property type="entry name" value="DNA_helicase_UvrD/REP"/>
</dbReference>
<dbReference type="InterPro" id="IPR014017">
    <property type="entry name" value="DNA_helicase_UvrD-like_C"/>
</dbReference>
<comment type="catalytic activity">
    <reaction evidence="12">
        <text>Couples ATP hydrolysis with the unwinding of duplex DNA by translocating in the 3'-5' direction.</text>
        <dbReference type="EC" id="5.6.2.4"/>
    </reaction>
</comment>
<evidence type="ECO:0000256" key="15">
    <source>
        <dbReference type="PROSITE-ProRule" id="PRU00560"/>
    </source>
</evidence>
<feature type="region of interest" description="Disordered" evidence="16">
    <location>
        <begin position="346"/>
        <end position="368"/>
    </location>
</feature>
<keyword evidence="10" id="KW-0234">DNA repair</keyword>
<dbReference type="InterPro" id="IPR038726">
    <property type="entry name" value="PDDEXK_AddAB-type"/>
</dbReference>
<dbReference type="EMBL" id="PXVD01000005">
    <property type="protein sequence ID" value="MDJ1370581.1"/>
    <property type="molecule type" value="Genomic_DNA"/>
</dbReference>
<proteinExistence type="inferred from homology"/>
<keyword evidence="20" id="KW-1185">Reference proteome</keyword>
<keyword evidence="2" id="KW-0540">Nuclease</keyword>
<keyword evidence="6 15" id="KW-0347">Helicase</keyword>
<dbReference type="SUPFAM" id="SSF52540">
    <property type="entry name" value="P-loop containing nucleoside triphosphate hydrolases"/>
    <property type="match status" value="1"/>
</dbReference>
<evidence type="ECO:0000256" key="2">
    <source>
        <dbReference type="ARBA" id="ARBA00022722"/>
    </source>
</evidence>
<comment type="catalytic activity">
    <reaction evidence="14">
        <text>ATP + H2O = ADP + phosphate + H(+)</text>
        <dbReference type="Rhea" id="RHEA:13065"/>
        <dbReference type="ChEBI" id="CHEBI:15377"/>
        <dbReference type="ChEBI" id="CHEBI:15378"/>
        <dbReference type="ChEBI" id="CHEBI:30616"/>
        <dbReference type="ChEBI" id="CHEBI:43474"/>
        <dbReference type="ChEBI" id="CHEBI:456216"/>
        <dbReference type="EC" id="5.6.2.4"/>
    </reaction>
</comment>
<evidence type="ECO:0000256" key="1">
    <source>
        <dbReference type="ARBA" id="ARBA00009922"/>
    </source>
</evidence>
<evidence type="ECO:0000256" key="9">
    <source>
        <dbReference type="ARBA" id="ARBA00023125"/>
    </source>
</evidence>
<evidence type="ECO:0000256" key="7">
    <source>
        <dbReference type="ARBA" id="ARBA00022839"/>
    </source>
</evidence>
<evidence type="ECO:0000313" key="20">
    <source>
        <dbReference type="Proteomes" id="UP001170379"/>
    </source>
</evidence>
<accession>A0ABT7C5V0</accession>
<evidence type="ECO:0000259" key="18">
    <source>
        <dbReference type="PROSITE" id="PS51217"/>
    </source>
</evidence>
<keyword evidence="4" id="KW-0227">DNA damage</keyword>
<keyword evidence="7" id="KW-0269">Exonuclease</keyword>
<evidence type="ECO:0000256" key="16">
    <source>
        <dbReference type="SAM" id="MobiDB-lite"/>
    </source>
</evidence>
<dbReference type="PROSITE" id="PS51217">
    <property type="entry name" value="UVRD_HELICASE_CTER"/>
    <property type="match status" value="1"/>
</dbReference>
<comment type="similarity">
    <text evidence="1">Belongs to the helicase family. UvrD subfamily.</text>
</comment>
<feature type="domain" description="UvrD-like helicase ATP-binding" evidence="17">
    <location>
        <begin position="12"/>
        <end position="329"/>
    </location>
</feature>
<feature type="compositionally biased region" description="Low complexity" evidence="16">
    <location>
        <begin position="356"/>
        <end position="368"/>
    </location>
</feature>
<evidence type="ECO:0000256" key="10">
    <source>
        <dbReference type="ARBA" id="ARBA00023204"/>
    </source>
</evidence>
<evidence type="ECO:0000256" key="3">
    <source>
        <dbReference type="ARBA" id="ARBA00022741"/>
    </source>
</evidence>
<dbReference type="PANTHER" id="PTHR11070">
    <property type="entry name" value="UVRD / RECB / PCRA DNA HELICASE FAMILY MEMBER"/>
    <property type="match status" value="1"/>
</dbReference>
<feature type="domain" description="UvrD-like helicase C-terminal" evidence="18">
    <location>
        <begin position="337"/>
        <end position="650"/>
    </location>
</feature>
<name>A0ABT7C5V0_9MICO</name>